<gene>
    <name evidence="1" type="ORF">KK1_010868</name>
</gene>
<keyword evidence="2" id="KW-1185">Reference proteome</keyword>
<accession>A0A151TXB9</accession>
<proteinExistence type="predicted"/>
<dbReference type="Proteomes" id="UP000075243">
    <property type="component" value="Chromosome 3"/>
</dbReference>
<dbReference type="Gramene" id="C.cajan_10563.t">
    <property type="protein sequence ID" value="C.cajan_10563.t"/>
    <property type="gene ID" value="C.cajan_10563"/>
</dbReference>
<sequence>MRTTNDKTARWIQMKNCFLIQVLLRYNRLNNMLFEVSCNLIIGNSFIVLSRNQDCVDTHRDHSTIVIVILHCDLSLSISIKANIIGHKAYGTTRVTHNLLIVYISLCCDLSKHHDQVGLGTGLTSNLALWILVQAGIKDCIRNLVTKLVGVTFIH</sequence>
<protein>
    <submittedName>
        <fullName evidence="1">Uncharacterized protein</fullName>
    </submittedName>
</protein>
<dbReference type="STRING" id="3821.A0A151TXB9"/>
<dbReference type="AlphaFoldDB" id="A0A151TXB9"/>
<evidence type="ECO:0000313" key="1">
    <source>
        <dbReference type="EMBL" id="KYP71604.1"/>
    </source>
</evidence>
<evidence type="ECO:0000313" key="2">
    <source>
        <dbReference type="Proteomes" id="UP000075243"/>
    </source>
</evidence>
<dbReference type="EMBL" id="CM003605">
    <property type="protein sequence ID" value="KYP71604.1"/>
    <property type="molecule type" value="Genomic_DNA"/>
</dbReference>
<organism evidence="1 2">
    <name type="scientific">Cajanus cajan</name>
    <name type="common">Pigeon pea</name>
    <name type="synonym">Cajanus indicus</name>
    <dbReference type="NCBI Taxonomy" id="3821"/>
    <lineage>
        <taxon>Eukaryota</taxon>
        <taxon>Viridiplantae</taxon>
        <taxon>Streptophyta</taxon>
        <taxon>Embryophyta</taxon>
        <taxon>Tracheophyta</taxon>
        <taxon>Spermatophyta</taxon>
        <taxon>Magnoliopsida</taxon>
        <taxon>eudicotyledons</taxon>
        <taxon>Gunneridae</taxon>
        <taxon>Pentapetalae</taxon>
        <taxon>rosids</taxon>
        <taxon>fabids</taxon>
        <taxon>Fabales</taxon>
        <taxon>Fabaceae</taxon>
        <taxon>Papilionoideae</taxon>
        <taxon>50 kb inversion clade</taxon>
        <taxon>NPAAA clade</taxon>
        <taxon>indigoferoid/millettioid clade</taxon>
        <taxon>Phaseoleae</taxon>
        <taxon>Cajanus</taxon>
    </lineage>
</organism>
<name>A0A151TXB9_CAJCA</name>
<reference evidence="1 2" key="1">
    <citation type="journal article" date="2012" name="Nat. Biotechnol.">
        <title>Draft genome sequence of pigeonpea (Cajanus cajan), an orphan legume crop of resource-poor farmers.</title>
        <authorList>
            <person name="Varshney R.K."/>
            <person name="Chen W."/>
            <person name="Li Y."/>
            <person name="Bharti A.K."/>
            <person name="Saxena R.K."/>
            <person name="Schlueter J.A."/>
            <person name="Donoghue M.T."/>
            <person name="Azam S."/>
            <person name="Fan G."/>
            <person name="Whaley A.M."/>
            <person name="Farmer A.D."/>
            <person name="Sheridan J."/>
            <person name="Iwata A."/>
            <person name="Tuteja R."/>
            <person name="Penmetsa R.V."/>
            <person name="Wu W."/>
            <person name="Upadhyaya H.D."/>
            <person name="Yang S.P."/>
            <person name="Shah T."/>
            <person name="Saxena K.B."/>
            <person name="Michael T."/>
            <person name="McCombie W.R."/>
            <person name="Yang B."/>
            <person name="Zhang G."/>
            <person name="Yang H."/>
            <person name="Wang J."/>
            <person name="Spillane C."/>
            <person name="Cook D.R."/>
            <person name="May G.D."/>
            <person name="Xu X."/>
            <person name="Jackson S.A."/>
        </authorList>
    </citation>
    <scope>NUCLEOTIDE SEQUENCE [LARGE SCALE GENOMIC DNA]</scope>
    <source>
        <strain evidence="2">cv. Asha</strain>
    </source>
</reference>